<accession>A0A817AWL7</accession>
<reference evidence="1" key="1">
    <citation type="submission" date="2021-01" db="EMBL/GenBank/DDBJ databases">
        <authorList>
            <consortium name="Genoscope - CEA"/>
            <person name="William W."/>
        </authorList>
    </citation>
    <scope>NUCLEOTIDE SEQUENCE</scope>
</reference>
<organism evidence="1">
    <name type="scientific">Brassica napus</name>
    <name type="common">Rape</name>
    <dbReference type="NCBI Taxonomy" id="3708"/>
    <lineage>
        <taxon>Eukaryota</taxon>
        <taxon>Viridiplantae</taxon>
        <taxon>Streptophyta</taxon>
        <taxon>Embryophyta</taxon>
        <taxon>Tracheophyta</taxon>
        <taxon>Spermatophyta</taxon>
        <taxon>Magnoliopsida</taxon>
        <taxon>eudicotyledons</taxon>
        <taxon>Gunneridae</taxon>
        <taxon>Pentapetalae</taxon>
        <taxon>rosids</taxon>
        <taxon>malvids</taxon>
        <taxon>Brassicales</taxon>
        <taxon>Brassicaceae</taxon>
        <taxon>Brassiceae</taxon>
        <taxon>Brassica</taxon>
    </lineage>
</organism>
<sequence>MEVGEENGEKYVLARTSHGMKFGDHGHIKISLEVVILYIPIPGESVDENAKKYFSKPRSLVGRFNYPRLLTVAEEEIKKKIHQDKQVSCDEMEL</sequence>
<gene>
    <name evidence="1" type="ORF">DARMORV10_A04P29070.1</name>
</gene>
<name>A0A817AWL7_BRANA</name>
<evidence type="ECO:0000313" key="1">
    <source>
        <dbReference type="EMBL" id="CAF2294667.1"/>
    </source>
</evidence>
<protein>
    <submittedName>
        <fullName evidence="1">(rape) hypothetical protein</fullName>
    </submittedName>
</protein>
<dbReference type="AlphaFoldDB" id="A0A817AWL7"/>
<dbReference type="EMBL" id="HG994358">
    <property type="protein sequence ID" value="CAF2294667.1"/>
    <property type="molecule type" value="Genomic_DNA"/>
</dbReference>
<dbReference type="Proteomes" id="UP001295469">
    <property type="component" value="Chromosome A04"/>
</dbReference>
<proteinExistence type="predicted"/>